<evidence type="ECO:0000313" key="1">
    <source>
        <dbReference type="EMBL" id="NDK88424.1"/>
    </source>
</evidence>
<dbReference type="Proteomes" id="UP000466307">
    <property type="component" value="Unassembled WGS sequence"/>
</dbReference>
<accession>A0A7K3LJM3</accession>
<dbReference type="EMBL" id="JAADZU010000004">
    <property type="protein sequence ID" value="NDK88424.1"/>
    <property type="molecule type" value="Genomic_DNA"/>
</dbReference>
<proteinExistence type="predicted"/>
<protein>
    <submittedName>
        <fullName evidence="1">Uncharacterized protein</fullName>
    </submittedName>
</protein>
<evidence type="ECO:0000313" key="2">
    <source>
        <dbReference type="Proteomes" id="UP000466307"/>
    </source>
</evidence>
<reference evidence="1 2" key="1">
    <citation type="submission" date="2020-01" db="EMBL/GenBank/DDBJ databases">
        <title>Investigation of new actinobacteria for the biodesulphurisation of diesel fuel.</title>
        <authorList>
            <person name="Athi Narayanan S.M."/>
        </authorList>
    </citation>
    <scope>NUCLEOTIDE SEQUENCE [LARGE SCALE GENOMIC DNA]</scope>
    <source>
        <strain evidence="1 2">213E</strain>
    </source>
</reference>
<dbReference type="AlphaFoldDB" id="A0A7K3LJM3"/>
<keyword evidence="2" id="KW-1185">Reference proteome</keyword>
<comment type="caution">
    <text evidence="1">The sequence shown here is derived from an EMBL/GenBank/DDBJ whole genome shotgun (WGS) entry which is preliminary data.</text>
</comment>
<sequence length="181" mass="18810">MTLGVALVAAVVSGCATSVTGSGTAPSDQLALHSSEVSVSAASAHRHDATVALCRTATSSMVVMVKGYNDFLEALNRFHSYDKVGDLDDRARAALIAGADRIRDARDPEVPADLTTPVNTFLASTTRLEDAIGAHELTGLNPVATRWSTDKQAVLDVCARYLPPPPGIATRTSAVVPVPTG</sequence>
<gene>
    <name evidence="1" type="ORF">GYA93_02340</name>
</gene>
<name>A0A7K3LJM3_9ACTN</name>
<organism evidence="1 2">
    <name type="scientific">Gordonia desulfuricans</name>
    <dbReference type="NCBI Taxonomy" id="89051"/>
    <lineage>
        <taxon>Bacteria</taxon>
        <taxon>Bacillati</taxon>
        <taxon>Actinomycetota</taxon>
        <taxon>Actinomycetes</taxon>
        <taxon>Mycobacteriales</taxon>
        <taxon>Gordoniaceae</taxon>
        <taxon>Gordonia</taxon>
    </lineage>
</organism>